<dbReference type="InterPro" id="IPR018330">
    <property type="entry name" value="RecT_fam"/>
</dbReference>
<proteinExistence type="predicted"/>
<dbReference type="GO" id="GO:0006259">
    <property type="term" value="P:DNA metabolic process"/>
    <property type="evidence" value="ECO:0007669"/>
    <property type="project" value="InterPro"/>
</dbReference>
<dbReference type="AlphaFoldDB" id="A4NZM0"/>
<protein>
    <submittedName>
        <fullName evidence="1">Putative recombination protein Bet of prophage</fullName>
    </submittedName>
</protein>
<dbReference type="Pfam" id="PF03837">
    <property type="entry name" value="RecT"/>
    <property type="match status" value="1"/>
</dbReference>
<dbReference type="BioCyc" id="HINF375063:G119K-1588-MONOMER"/>
<sequence length="83" mass="9257">MATALQTLTNKLADRFDMGDGTGLTDVLTNTAFRGQKVSQDQMTALLVVANQYGLNPWTNEVYAFPIMAVLYQLWVWTAGREL</sequence>
<accession>A4NZM0</accession>
<dbReference type="GO" id="GO:0003677">
    <property type="term" value="F:DNA binding"/>
    <property type="evidence" value="ECO:0007669"/>
    <property type="project" value="InterPro"/>
</dbReference>
<gene>
    <name evidence="1" type="ORF">CGSHiR3021_02099</name>
</gene>
<dbReference type="EMBL" id="AAZJ01000009">
    <property type="protein sequence ID" value="EDK13389.1"/>
    <property type="molecule type" value="Genomic_DNA"/>
</dbReference>
<organism evidence="1 2">
    <name type="scientific">Haemophilus influenzae 22.4-21</name>
    <dbReference type="NCBI Taxonomy" id="375063"/>
    <lineage>
        <taxon>Bacteria</taxon>
        <taxon>Pseudomonadati</taxon>
        <taxon>Pseudomonadota</taxon>
        <taxon>Gammaproteobacteria</taxon>
        <taxon>Pasteurellales</taxon>
        <taxon>Pasteurellaceae</taxon>
        <taxon>Haemophilus</taxon>
    </lineage>
</organism>
<dbReference type="Proteomes" id="UP000005596">
    <property type="component" value="Unassembled WGS sequence"/>
</dbReference>
<evidence type="ECO:0000313" key="1">
    <source>
        <dbReference type="EMBL" id="EDK13389.1"/>
    </source>
</evidence>
<name>A4NZM0_HAEIF</name>
<evidence type="ECO:0000313" key="2">
    <source>
        <dbReference type="Proteomes" id="UP000005596"/>
    </source>
</evidence>
<reference evidence="1 2" key="1">
    <citation type="journal article" date="2007" name="Genome Biol.">
        <title>Characterization and modeling of the Haemophilus influenzae core and supragenomes based on the complete genomic sequences of Rd and 12 clinical nontypeable strains.</title>
        <authorList>
            <person name="Hogg J.S."/>
            <person name="Hu F.Z."/>
            <person name="Janto B."/>
            <person name="Boissy R."/>
            <person name="Hayes J."/>
            <person name="Keefe R."/>
            <person name="Post J.C."/>
            <person name="Ehrlich G.D."/>
        </authorList>
    </citation>
    <scope>NUCLEOTIDE SEQUENCE [LARGE SCALE GENOMIC DNA]</scope>
    <source>
        <strain evidence="1 2">22.4-21</strain>
    </source>
</reference>